<dbReference type="GeneID" id="303115708"/>
<accession>A0A6L5Y7W0</accession>
<dbReference type="EMBL" id="VUMZ01000012">
    <property type="protein sequence ID" value="MST52683.1"/>
    <property type="molecule type" value="Genomic_DNA"/>
</dbReference>
<gene>
    <name evidence="1" type="ORF">FYJ64_10280</name>
</gene>
<name>A0A6L5Y7W0_9FIRM</name>
<dbReference type="RefSeq" id="WP_154575066.1">
    <property type="nucleotide sequence ID" value="NZ_JAQXGS010000008.1"/>
</dbReference>
<proteinExistence type="predicted"/>
<organism evidence="1 2">
    <name type="scientific">Hornefia butyriciproducens</name>
    <dbReference type="NCBI Taxonomy" id="2652293"/>
    <lineage>
        <taxon>Bacteria</taxon>
        <taxon>Bacillati</taxon>
        <taxon>Bacillota</taxon>
        <taxon>Clostridia</taxon>
        <taxon>Peptostreptococcales</taxon>
        <taxon>Anaerovoracaceae</taxon>
        <taxon>Hornefia</taxon>
    </lineage>
</organism>
<dbReference type="PROSITE" id="PS51257">
    <property type="entry name" value="PROKAR_LIPOPROTEIN"/>
    <property type="match status" value="1"/>
</dbReference>
<keyword evidence="2" id="KW-1185">Reference proteome</keyword>
<dbReference type="Proteomes" id="UP000474676">
    <property type="component" value="Unassembled WGS sequence"/>
</dbReference>
<sequence>MKNNGNLAPTEKYRYALITLLLVLAFFLAACQKTAWYKETLDCEVLAKYDESTQTIAFIDTGISKELEEDFNIIDKYRCGNNVVRKGMSNRVMYRKEGK</sequence>
<dbReference type="AlphaFoldDB" id="A0A6L5Y7W0"/>
<comment type="caution">
    <text evidence="1">The sequence shown here is derived from an EMBL/GenBank/DDBJ whole genome shotgun (WGS) entry which is preliminary data.</text>
</comment>
<evidence type="ECO:0000313" key="2">
    <source>
        <dbReference type="Proteomes" id="UP000474676"/>
    </source>
</evidence>
<protein>
    <submittedName>
        <fullName evidence="1">Uncharacterized protein</fullName>
    </submittedName>
</protein>
<evidence type="ECO:0000313" key="1">
    <source>
        <dbReference type="EMBL" id="MST52683.1"/>
    </source>
</evidence>
<reference evidence="1 2" key="1">
    <citation type="submission" date="2019-08" db="EMBL/GenBank/DDBJ databases">
        <title>In-depth cultivation of the pig gut microbiome towards novel bacterial diversity and tailored functional studies.</title>
        <authorList>
            <person name="Wylensek D."/>
            <person name="Hitch T.C.A."/>
            <person name="Clavel T."/>
        </authorList>
    </citation>
    <scope>NUCLEOTIDE SEQUENCE [LARGE SCALE GENOMIC DNA]</scope>
    <source>
        <strain evidence="1 2">WCA-MUC-591-APC-3H</strain>
    </source>
</reference>